<protein>
    <submittedName>
        <fullName evidence="6">MGT2 magnesium transporter</fullName>
    </submittedName>
</protein>
<keyword evidence="7" id="KW-1185">Reference proteome</keyword>
<name>A0A3R7N746_TRYRA</name>
<evidence type="ECO:0000256" key="2">
    <source>
        <dbReference type="ARBA" id="ARBA00022692"/>
    </source>
</evidence>
<dbReference type="Gene3D" id="1.20.58.340">
    <property type="entry name" value="Magnesium transport protein CorA, transmembrane region"/>
    <property type="match status" value="1"/>
</dbReference>
<dbReference type="PANTHER" id="PTHR21535">
    <property type="entry name" value="MAGNESIUM AND COBALT TRANSPORT PROTEIN/MITOCHONDRIAL IMPORT INNER MEMBRANE TRANSLOCASE SUBUNIT TIM8"/>
    <property type="match status" value="1"/>
</dbReference>
<evidence type="ECO:0000256" key="1">
    <source>
        <dbReference type="ARBA" id="ARBA00004141"/>
    </source>
</evidence>
<dbReference type="GeneID" id="40333115"/>
<keyword evidence="3 5" id="KW-1133">Transmembrane helix</keyword>
<accession>A0A3R7N746</accession>
<dbReference type="OMA" id="TTICLPM"/>
<reference evidence="6 7" key="1">
    <citation type="journal article" date="2018" name="BMC Genomics">
        <title>Genomic comparison of Trypanosoma conorhini and Trypanosoma rangeli to Trypanosoma cruzi strains of high and low virulence.</title>
        <authorList>
            <person name="Bradwell K.R."/>
            <person name="Koparde V.N."/>
            <person name="Matveyev A.V."/>
            <person name="Serrano M.G."/>
            <person name="Alves J.M."/>
            <person name="Parikh H."/>
            <person name="Huang B."/>
            <person name="Lee V."/>
            <person name="Espinosa-Alvarez O."/>
            <person name="Ortiz P.A."/>
            <person name="Costa-Martins A.G."/>
            <person name="Teixeira M.M."/>
            <person name="Buck G.A."/>
        </authorList>
    </citation>
    <scope>NUCLEOTIDE SEQUENCE [LARGE SCALE GENOMIC DNA]</scope>
    <source>
        <strain evidence="6 7">AM80</strain>
    </source>
</reference>
<dbReference type="GO" id="GO:0046873">
    <property type="term" value="F:metal ion transmembrane transporter activity"/>
    <property type="evidence" value="ECO:0007669"/>
    <property type="project" value="InterPro"/>
</dbReference>
<comment type="subcellular location">
    <subcellularLocation>
        <location evidence="1">Membrane</location>
        <topology evidence="1">Multi-pass membrane protein</topology>
    </subcellularLocation>
</comment>
<keyword evidence="4 5" id="KW-0472">Membrane</keyword>
<dbReference type="PANTHER" id="PTHR21535:SF95">
    <property type="entry name" value="MGT2 MAGNESIUM TRANSPORTER"/>
    <property type="match status" value="1"/>
</dbReference>
<evidence type="ECO:0000256" key="3">
    <source>
        <dbReference type="ARBA" id="ARBA00022989"/>
    </source>
</evidence>
<feature type="transmembrane region" description="Helical" evidence="5">
    <location>
        <begin position="108"/>
        <end position="129"/>
    </location>
</feature>
<dbReference type="RefSeq" id="XP_029234259.1">
    <property type="nucleotide sequence ID" value="XM_029385881.1"/>
</dbReference>
<dbReference type="SUPFAM" id="SSF144083">
    <property type="entry name" value="Magnesium transport protein CorA, transmembrane region"/>
    <property type="match status" value="1"/>
</dbReference>
<dbReference type="AlphaFoldDB" id="A0A3R7N746"/>
<dbReference type="InterPro" id="IPR002523">
    <property type="entry name" value="MgTranspt_CorA/ZnTranspt_ZntB"/>
</dbReference>
<dbReference type="InterPro" id="IPR045863">
    <property type="entry name" value="CorA_TM1_TM2"/>
</dbReference>
<feature type="transmembrane region" description="Helical" evidence="5">
    <location>
        <begin position="149"/>
        <end position="168"/>
    </location>
</feature>
<evidence type="ECO:0000256" key="5">
    <source>
        <dbReference type="SAM" id="Phobius"/>
    </source>
</evidence>
<gene>
    <name evidence="6" type="ORF">TraAM80_09182</name>
</gene>
<dbReference type="GO" id="GO:0016020">
    <property type="term" value="C:membrane"/>
    <property type="evidence" value="ECO:0007669"/>
    <property type="project" value="UniProtKB-SubCell"/>
</dbReference>
<evidence type="ECO:0000313" key="6">
    <source>
        <dbReference type="EMBL" id="RNE97697.1"/>
    </source>
</evidence>
<sequence length="220" mass="24758">MVMLVAPGRSDQPDLLRRISMLRRRMSAENARLYLKEKLLQELMGPTMRTTFVSHDPCVMQAYREVFAELSQVLERMEVARDSLNHVNLNFVNAVSMRMSQASAGFDLRMMFISQITTICLPMNLIASFFGMNCKVPWSADDVPNLNCFWSVVGIMCAWALICMFQPVQQLIFQKKWMCSGVRGVEGGGGGLVAPCSRSSMNVSLVPCERLFLSGLLEKN</sequence>
<dbReference type="Pfam" id="PF01544">
    <property type="entry name" value="CorA"/>
    <property type="match status" value="1"/>
</dbReference>
<proteinExistence type="predicted"/>
<dbReference type="EMBL" id="MKGL01000534">
    <property type="protein sequence ID" value="RNE97697.1"/>
    <property type="molecule type" value="Genomic_DNA"/>
</dbReference>
<keyword evidence="2 5" id="KW-0812">Transmembrane</keyword>
<dbReference type="VEuPathDB" id="TriTrypDB:TRSC58_01977"/>
<organism evidence="6 7">
    <name type="scientific">Trypanosoma rangeli</name>
    <dbReference type="NCBI Taxonomy" id="5698"/>
    <lineage>
        <taxon>Eukaryota</taxon>
        <taxon>Discoba</taxon>
        <taxon>Euglenozoa</taxon>
        <taxon>Kinetoplastea</taxon>
        <taxon>Metakinetoplastina</taxon>
        <taxon>Trypanosomatida</taxon>
        <taxon>Trypanosomatidae</taxon>
        <taxon>Trypanosoma</taxon>
        <taxon>Herpetosoma</taxon>
    </lineage>
</organism>
<evidence type="ECO:0000256" key="4">
    <source>
        <dbReference type="ARBA" id="ARBA00023136"/>
    </source>
</evidence>
<comment type="caution">
    <text evidence="6">The sequence shown here is derived from an EMBL/GenBank/DDBJ whole genome shotgun (WGS) entry which is preliminary data.</text>
</comment>
<dbReference type="Proteomes" id="UP000283634">
    <property type="component" value="Unassembled WGS sequence"/>
</dbReference>
<evidence type="ECO:0000313" key="7">
    <source>
        <dbReference type="Proteomes" id="UP000283634"/>
    </source>
</evidence>
<dbReference type="OrthoDB" id="29879at2759"/>